<gene>
    <name evidence="2" type="ORF">NAS2_0602</name>
</gene>
<dbReference type="Gene3D" id="3.40.50.1010">
    <property type="entry name" value="5'-nuclease"/>
    <property type="match status" value="1"/>
</dbReference>
<evidence type="ECO:0000313" key="3">
    <source>
        <dbReference type="Proteomes" id="UP000509448"/>
    </source>
</evidence>
<organism evidence="2 3">
    <name type="scientific">Conexivisphaera calida</name>
    <dbReference type="NCBI Taxonomy" id="1874277"/>
    <lineage>
        <taxon>Archaea</taxon>
        <taxon>Nitrososphaerota</taxon>
        <taxon>Conexivisphaeria</taxon>
        <taxon>Conexivisphaerales</taxon>
        <taxon>Conexivisphaeraceae</taxon>
        <taxon>Conexivisphaera</taxon>
    </lineage>
</organism>
<reference evidence="2 3" key="1">
    <citation type="journal article" date="2019" name="ISME J.">
        <title>Isolation and characterization of a thermophilic sulfur- and iron-reducing thaumarchaeote from a terrestrial acidic hot spring.</title>
        <authorList>
            <person name="Kato S."/>
            <person name="Itoh T."/>
            <person name="Yuki M."/>
            <person name="Nagamori M."/>
            <person name="Ohnishi M."/>
            <person name="Uematsu K."/>
            <person name="Suzuki K."/>
            <person name="Takashina T."/>
            <person name="Ohkuma M."/>
        </authorList>
    </citation>
    <scope>NUCLEOTIDE SEQUENCE [LARGE SCALE GENOMIC DNA]</scope>
    <source>
        <strain evidence="2 3">NAS-02</strain>
    </source>
</reference>
<dbReference type="Proteomes" id="UP000509448">
    <property type="component" value="Chromosome"/>
</dbReference>
<feature type="domain" description="PIN" evidence="1">
    <location>
        <begin position="1"/>
        <end position="117"/>
    </location>
</feature>
<sequence>MIVDTTYLLPLARIRVRTDLLKMVVEGNVRRRVELGDIKVSAISLFELQAKASRLGIPPEYVVDAVSAVLDAFTVIPYYREDVVKMAHELNKRLNDYIDSVILATAVAQREPLVTEDGLVHALRETIRGEYGIEVLRYDDLVK</sequence>
<dbReference type="RefSeq" id="WP_174448273.1">
    <property type="nucleotide sequence ID" value="NZ_AP018732.1"/>
</dbReference>
<dbReference type="InterPro" id="IPR002716">
    <property type="entry name" value="PIN_dom"/>
</dbReference>
<evidence type="ECO:0000259" key="1">
    <source>
        <dbReference type="Pfam" id="PF01850"/>
    </source>
</evidence>
<accession>A0A4P2VCW5</accession>
<dbReference type="Pfam" id="PF01850">
    <property type="entry name" value="PIN"/>
    <property type="match status" value="1"/>
</dbReference>
<keyword evidence="3" id="KW-1185">Reference proteome</keyword>
<proteinExistence type="predicted"/>
<dbReference type="SUPFAM" id="SSF88723">
    <property type="entry name" value="PIN domain-like"/>
    <property type="match status" value="1"/>
</dbReference>
<dbReference type="KEGG" id="ccai:NAS2_0602"/>
<dbReference type="GeneID" id="55584418"/>
<dbReference type="InterPro" id="IPR029060">
    <property type="entry name" value="PIN-like_dom_sf"/>
</dbReference>
<dbReference type="EMBL" id="AP018732">
    <property type="protein sequence ID" value="BBE41991.1"/>
    <property type="molecule type" value="Genomic_DNA"/>
</dbReference>
<evidence type="ECO:0000313" key="2">
    <source>
        <dbReference type="EMBL" id="BBE41991.1"/>
    </source>
</evidence>
<protein>
    <recommendedName>
        <fullName evidence="1">PIN domain-containing protein</fullName>
    </recommendedName>
</protein>
<dbReference type="AlphaFoldDB" id="A0A4P2VCW5"/>
<name>A0A4P2VCW5_9ARCH</name>